<protein>
    <submittedName>
        <fullName evidence="1">Uncharacterized protein</fullName>
    </submittedName>
</protein>
<sequence length="65" mass="7129">MLPPLLMRAPLPSSCMTSVFPIKPKQKQRKNTTPPLHSLPSQVHALLTAMCLGGHPAILLHYKCS</sequence>
<proteinExistence type="predicted"/>
<reference evidence="1" key="1">
    <citation type="submission" date="2014-09" db="EMBL/GenBank/DDBJ databases">
        <authorList>
            <person name="Magalhaes I.L.F."/>
            <person name="Oliveira U."/>
            <person name="Santos F.R."/>
            <person name="Vidigal T.H.D.A."/>
            <person name="Brescovit A.D."/>
            <person name="Santos A.J."/>
        </authorList>
    </citation>
    <scope>NUCLEOTIDE SEQUENCE</scope>
    <source>
        <tissue evidence="1">Shoot tissue taken approximately 20 cm above the soil surface</tissue>
    </source>
</reference>
<organism evidence="1">
    <name type="scientific">Arundo donax</name>
    <name type="common">Giant reed</name>
    <name type="synonym">Donax arundinaceus</name>
    <dbReference type="NCBI Taxonomy" id="35708"/>
    <lineage>
        <taxon>Eukaryota</taxon>
        <taxon>Viridiplantae</taxon>
        <taxon>Streptophyta</taxon>
        <taxon>Embryophyta</taxon>
        <taxon>Tracheophyta</taxon>
        <taxon>Spermatophyta</taxon>
        <taxon>Magnoliopsida</taxon>
        <taxon>Liliopsida</taxon>
        <taxon>Poales</taxon>
        <taxon>Poaceae</taxon>
        <taxon>PACMAD clade</taxon>
        <taxon>Arundinoideae</taxon>
        <taxon>Arundineae</taxon>
        <taxon>Arundo</taxon>
    </lineage>
</organism>
<evidence type="ECO:0000313" key="1">
    <source>
        <dbReference type="EMBL" id="JAD21786.1"/>
    </source>
</evidence>
<accession>A0A0A8Y6Q9</accession>
<name>A0A0A8Y6Q9_ARUDO</name>
<reference evidence="1" key="2">
    <citation type="journal article" date="2015" name="Data Brief">
        <title>Shoot transcriptome of the giant reed, Arundo donax.</title>
        <authorList>
            <person name="Barrero R.A."/>
            <person name="Guerrero F.D."/>
            <person name="Moolhuijzen P."/>
            <person name="Goolsby J.A."/>
            <person name="Tidwell J."/>
            <person name="Bellgard S.E."/>
            <person name="Bellgard M.I."/>
        </authorList>
    </citation>
    <scope>NUCLEOTIDE SEQUENCE</scope>
    <source>
        <tissue evidence="1">Shoot tissue taken approximately 20 cm above the soil surface</tissue>
    </source>
</reference>
<dbReference type="AlphaFoldDB" id="A0A0A8Y6Q9"/>
<dbReference type="EMBL" id="GBRH01276109">
    <property type="protein sequence ID" value="JAD21786.1"/>
    <property type="molecule type" value="Transcribed_RNA"/>
</dbReference>